<dbReference type="OrthoDB" id="10249433at2759"/>
<evidence type="ECO:0000313" key="2">
    <source>
        <dbReference type="Proteomes" id="UP000195521"/>
    </source>
</evidence>
<dbReference type="InterPro" id="IPR052920">
    <property type="entry name" value="DNA-binding_regulatory"/>
</dbReference>
<comment type="caution">
    <text evidence="1">The sequence shown here is derived from an EMBL/GenBank/DDBJ whole genome shotgun (WGS) entry which is preliminary data.</text>
</comment>
<dbReference type="OMA" id="LHFYDKN"/>
<proteinExistence type="predicted"/>
<dbReference type="InterPro" id="IPR029058">
    <property type="entry name" value="AB_hydrolase_fold"/>
</dbReference>
<gene>
    <name evidence="1" type="ORF">PGO_050810</name>
</gene>
<dbReference type="EMBL" id="BDQF01000006">
    <property type="protein sequence ID" value="GAW79671.1"/>
    <property type="molecule type" value="Genomic_DNA"/>
</dbReference>
<dbReference type="AlphaFoldDB" id="A0A1Y1JAW3"/>
<keyword evidence="2" id="KW-1185">Reference proteome</keyword>
<dbReference type="RefSeq" id="XP_028542260.1">
    <property type="nucleotide sequence ID" value="XM_028686459.1"/>
</dbReference>
<organism evidence="1 2">
    <name type="scientific">Plasmodium gonderi</name>
    <dbReference type="NCBI Taxonomy" id="77519"/>
    <lineage>
        <taxon>Eukaryota</taxon>
        <taxon>Sar</taxon>
        <taxon>Alveolata</taxon>
        <taxon>Apicomplexa</taxon>
        <taxon>Aconoidasida</taxon>
        <taxon>Haemosporida</taxon>
        <taxon>Plasmodiidae</taxon>
        <taxon>Plasmodium</taxon>
        <taxon>Plasmodium (Plasmodium)</taxon>
    </lineage>
</organism>
<accession>A0A1Y1JAW3</accession>
<dbReference type="GO" id="GO:0016787">
    <property type="term" value="F:hydrolase activity"/>
    <property type="evidence" value="ECO:0007669"/>
    <property type="project" value="UniProtKB-KW"/>
</dbReference>
<dbReference type="GeneID" id="39746383"/>
<reference evidence="2" key="1">
    <citation type="submission" date="2017-04" db="EMBL/GenBank/DDBJ databases">
        <title>Plasmodium gonderi genome.</title>
        <authorList>
            <person name="Arisue N."/>
            <person name="Honma H."/>
            <person name="Kawai S."/>
            <person name="Tougan T."/>
            <person name="Tanabe K."/>
            <person name="Horii T."/>
        </authorList>
    </citation>
    <scope>NUCLEOTIDE SEQUENCE [LARGE SCALE GENOMIC DNA]</scope>
    <source>
        <strain evidence="2">ATCC 30045</strain>
    </source>
</reference>
<sequence>MFHLYELLMFFLRHPRDKYNEEFLGPIFLHFYDKNYYRRDLIINNRRGEKLKCCFFTPFNYNENTPCVIYTHSSCSCQLEVLDILHILFVCECSIFSYDCSGCGLSDGYFSTSGWNESQDLFLILHHLRNVENIKNFALWGKYSGAVSSIITASLDVNIKLLILDSPYVSLAELYKTTFHLGEKGKGEIIFKNMCLYFARRRIKKKFNYDIDNICPIFFIENVTIPTVYIISRNDKFVHPAHTLYLAYKQHSSRKIIYICEKATHSYESFSYENKLTAAIKSVLFGTLGDIKNIFNVYTYTKVFNELMEKYAYEFHFIDSLINKKLCKKNKIIDEVKKFIYFKYQSKISLASSSFNLSTIDSIRGTNTTGESDYMQYELSRNTISGKYSGLKEEQNGQDDHHALSEENGGCDENEMTDEYEYPFHDVNDIIMSNPDDLTKKSPFKSYDMNNVSKFNQIYHESEDNHGKFKIFHMQSARSSLKSKKNTYKKSLTWDSKLQSSVTYFKGDYPFKLQKN</sequence>
<dbReference type="PANTHER" id="PTHR43358:SF4">
    <property type="entry name" value="ALPHA_BETA HYDROLASE FOLD-1 DOMAIN-CONTAINING PROTEIN"/>
    <property type="match status" value="1"/>
</dbReference>
<evidence type="ECO:0000313" key="1">
    <source>
        <dbReference type="EMBL" id="GAW79671.1"/>
    </source>
</evidence>
<protein>
    <submittedName>
        <fullName evidence="1">Alpha/beta hydrolase</fullName>
    </submittedName>
</protein>
<dbReference type="PANTHER" id="PTHR43358">
    <property type="entry name" value="ALPHA/BETA-HYDROLASE"/>
    <property type="match status" value="1"/>
</dbReference>
<keyword evidence="1" id="KW-0378">Hydrolase</keyword>
<dbReference type="Proteomes" id="UP000195521">
    <property type="component" value="Unassembled WGS sequence"/>
</dbReference>
<dbReference type="Gene3D" id="3.40.50.1820">
    <property type="entry name" value="alpha/beta hydrolase"/>
    <property type="match status" value="1"/>
</dbReference>
<dbReference type="SUPFAM" id="SSF53474">
    <property type="entry name" value="alpha/beta-Hydrolases"/>
    <property type="match status" value="1"/>
</dbReference>
<name>A0A1Y1JAW3_PLAGO</name>